<evidence type="ECO:0000313" key="2">
    <source>
        <dbReference type="EMBL" id="GAA3938405.1"/>
    </source>
</evidence>
<dbReference type="RefSeq" id="WP_344818979.1">
    <property type="nucleotide sequence ID" value="NZ_BAABCP010000001.1"/>
</dbReference>
<dbReference type="SUPFAM" id="SSF51735">
    <property type="entry name" value="NAD(P)-binding Rossmann-fold domains"/>
    <property type="match status" value="1"/>
</dbReference>
<dbReference type="Pfam" id="PF13549">
    <property type="entry name" value="ATP-grasp_5"/>
    <property type="match status" value="1"/>
</dbReference>
<dbReference type="InterPro" id="IPR013815">
    <property type="entry name" value="ATP_grasp_subdomain_1"/>
</dbReference>
<name>A0ABP7N9U2_9MICO</name>
<dbReference type="InterPro" id="IPR032875">
    <property type="entry name" value="Succ_CoA_lig_flav_dom"/>
</dbReference>
<dbReference type="SUPFAM" id="SSF52210">
    <property type="entry name" value="Succinyl-CoA synthetase domains"/>
    <property type="match status" value="2"/>
</dbReference>
<dbReference type="PANTHER" id="PTHR42793">
    <property type="entry name" value="COA BINDING DOMAIN CONTAINING PROTEIN"/>
    <property type="match status" value="1"/>
</dbReference>
<dbReference type="Pfam" id="PF13380">
    <property type="entry name" value="CoA_binding_2"/>
    <property type="match status" value="1"/>
</dbReference>
<reference evidence="3" key="1">
    <citation type="journal article" date="2019" name="Int. J. Syst. Evol. Microbiol.">
        <title>The Global Catalogue of Microorganisms (GCM) 10K type strain sequencing project: providing services to taxonomists for standard genome sequencing and annotation.</title>
        <authorList>
            <consortium name="The Broad Institute Genomics Platform"/>
            <consortium name="The Broad Institute Genome Sequencing Center for Infectious Disease"/>
            <person name="Wu L."/>
            <person name="Ma J."/>
        </authorList>
    </citation>
    <scope>NUCLEOTIDE SEQUENCE [LARGE SCALE GENOMIC DNA]</scope>
    <source>
        <strain evidence="3">JCM 17024</strain>
    </source>
</reference>
<protein>
    <submittedName>
        <fullName evidence="2">Acetate--CoA ligase family protein</fullName>
    </submittedName>
</protein>
<dbReference type="InterPro" id="IPR036291">
    <property type="entry name" value="NAD(P)-bd_dom_sf"/>
</dbReference>
<dbReference type="InterPro" id="IPR003781">
    <property type="entry name" value="CoA-bd"/>
</dbReference>
<dbReference type="Gene3D" id="3.40.50.720">
    <property type="entry name" value="NAD(P)-binding Rossmann-like Domain"/>
    <property type="match status" value="1"/>
</dbReference>
<evidence type="ECO:0000313" key="3">
    <source>
        <dbReference type="Proteomes" id="UP001501591"/>
    </source>
</evidence>
<evidence type="ECO:0000259" key="1">
    <source>
        <dbReference type="SMART" id="SM00881"/>
    </source>
</evidence>
<dbReference type="Gene3D" id="3.40.50.261">
    <property type="entry name" value="Succinyl-CoA synthetase domains"/>
    <property type="match status" value="2"/>
</dbReference>
<keyword evidence="3" id="KW-1185">Reference proteome</keyword>
<feature type="domain" description="CoA-binding" evidence="1">
    <location>
        <begin position="16"/>
        <end position="111"/>
    </location>
</feature>
<dbReference type="InterPro" id="IPR016102">
    <property type="entry name" value="Succinyl-CoA_synth-like"/>
</dbReference>
<dbReference type="SMART" id="SM00881">
    <property type="entry name" value="CoA_binding"/>
    <property type="match status" value="1"/>
</dbReference>
<organism evidence="2 3">
    <name type="scientific">Microbacterium soli</name>
    <dbReference type="NCBI Taxonomy" id="446075"/>
    <lineage>
        <taxon>Bacteria</taxon>
        <taxon>Bacillati</taxon>
        <taxon>Actinomycetota</taxon>
        <taxon>Actinomycetes</taxon>
        <taxon>Micrococcales</taxon>
        <taxon>Microbacteriaceae</taxon>
        <taxon>Microbacterium</taxon>
    </lineage>
</organism>
<dbReference type="PANTHER" id="PTHR42793:SF1">
    <property type="entry name" value="PEPTIDYL-LYSINE N-ACETYLTRANSFERASE PATZ"/>
    <property type="match status" value="1"/>
</dbReference>
<dbReference type="Gene3D" id="3.30.470.20">
    <property type="entry name" value="ATP-grasp fold, B domain"/>
    <property type="match status" value="1"/>
</dbReference>
<sequence length="700" mass="73951">MSLQETERPSLDLRSLLAPRSIAVVGASADQGRHNGRPIANLLRTGYDGRIYPVTPREGDVRGLSSFRTVLQVPEQVDLAIVLVRADRVLGVLRECAEAGVRNVVVNASGFAEEGEEGRRAQEEIRSIARQSGMRVIGPNCIGVLSVTDGVLPVTTLNVTVEQTPGDVAIVSQSGGMAANIFNRAQADGVGVRAALSLGNEADVDVADAVAALADDAATETILMYVEQLRDIPRFRRAMARVRAAGKAVLCVKAGRSDAGMRSAQSHTGAMAGAFAVFRDLVEGMGVRVLDGLDEMIDTARIRQRFGSVAGRRVLVVSPSGGECGYVADLAEESGLILPELSEGLGQRLGELMRFGAPSNPLDLTGQVIGDDALLDGVFHAIADGPEFDAVVVALPTWGDFDSQRLMPRITAAVQALEIPAVVTAWSSHGLTEWRDGYLRSSPLLAFDSPGRAVRALAFAASLDGVGAASESAARVLSPVHWDAEAVRDEASAKRWLHGLGVPVSEELVLPLGESEAPPFGYPVVVKGVAPGVAHKSELGLVEADVRDERDFKRAVARIRQSATVHAVDLAGMLVARRYAGVELIAGITRDRAFGPVMMVGAGGVLAELLDDTAFLACPASPAQVRSTLERLRITRLLSGFRGGRADVDALVALLVRVSEVAAGCPELGELDLNPIIVGEPGEGAVVVDALVRYRRDDRE</sequence>
<keyword evidence="2" id="KW-0436">Ligase</keyword>
<dbReference type="Pfam" id="PF13607">
    <property type="entry name" value="Succ_CoA_lig"/>
    <property type="match status" value="1"/>
</dbReference>
<dbReference type="EMBL" id="BAABCP010000001">
    <property type="protein sequence ID" value="GAA3938405.1"/>
    <property type="molecule type" value="Genomic_DNA"/>
</dbReference>
<proteinExistence type="predicted"/>
<dbReference type="Proteomes" id="UP001501591">
    <property type="component" value="Unassembled WGS sequence"/>
</dbReference>
<accession>A0ABP7N9U2</accession>
<gene>
    <name evidence="2" type="ORF">GCM10022383_15650</name>
</gene>
<comment type="caution">
    <text evidence="2">The sequence shown here is derived from an EMBL/GenBank/DDBJ whole genome shotgun (WGS) entry which is preliminary data.</text>
</comment>
<dbReference type="Gene3D" id="3.30.1490.20">
    <property type="entry name" value="ATP-grasp fold, A domain"/>
    <property type="match status" value="1"/>
</dbReference>
<dbReference type="SUPFAM" id="SSF56059">
    <property type="entry name" value="Glutathione synthetase ATP-binding domain-like"/>
    <property type="match status" value="1"/>
</dbReference>
<dbReference type="GO" id="GO:0016874">
    <property type="term" value="F:ligase activity"/>
    <property type="evidence" value="ECO:0007669"/>
    <property type="project" value="UniProtKB-KW"/>
</dbReference>